<gene>
    <name evidence="1" type="ORF">BJ970_002993</name>
</gene>
<evidence type="ECO:0000313" key="1">
    <source>
        <dbReference type="EMBL" id="MBB5155459.1"/>
    </source>
</evidence>
<name>A0A840QA68_9PSEU</name>
<protein>
    <submittedName>
        <fullName evidence="1">Uncharacterized protein YukE</fullName>
    </submittedName>
</protein>
<keyword evidence="2" id="KW-1185">Reference proteome</keyword>
<dbReference type="AlphaFoldDB" id="A0A840QA68"/>
<dbReference type="Proteomes" id="UP000584374">
    <property type="component" value="Unassembled WGS sequence"/>
</dbReference>
<evidence type="ECO:0000313" key="2">
    <source>
        <dbReference type="Proteomes" id="UP000584374"/>
    </source>
</evidence>
<organism evidence="1 2">
    <name type="scientific">Saccharopolyspora phatthalungensis</name>
    <dbReference type="NCBI Taxonomy" id="664693"/>
    <lineage>
        <taxon>Bacteria</taxon>
        <taxon>Bacillati</taxon>
        <taxon>Actinomycetota</taxon>
        <taxon>Actinomycetes</taxon>
        <taxon>Pseudonocardiales</taxon>
        <taxon>Pseudonocardiaceae</taxon>
        <taxon>Saccharopolyspora</taxon>
    </lineage>
</organism>
<proteinExistence type="predicted"/>
<accession>A0A840QA68</accession>
<reference evidence="1 2" key="1">
    <citation type="submission" date="2020-08" db="EMBL/GenBank/DDBJ databases">
        <title>Sequencing the genomes of 1000 actinobacteria strains.</title>
        <authorList>
            <person name="Klenk H.-P."/>
        </authorList>
    </citation>
    <scope>NUCLEOTIDE SEQUENCE [LARGE SCALE GENOMIC DNA]</scope>
    <source>
        <strain evidence="1 2">DSM 45584</strain>
    </source>
</reference>
<dbReference type="RefSeq" id="WP_184726792.1">
    <property type="nucleotide sequence ID" value="NZ_JACHIW010000001.1"/>
</dbReference>
<dbReference type="Gene3D" id="1.10.287.1060">
    <property type="entry name" value="ESAT-6-like"/>
    <property type="match status" value="1"/>
</dbReference>
<comment type="caution">
    <text evidence="1">The sequence shown here is derived from an EMBL/GenBank/DDBJ whole genome shotgun (WGS) entry which is preliminary data.</text>
</comment>
<dbReference type="SUPFAM" id="SSF140453">
    <property type="entry name" value="EsxAB dimer-like"/>
    <property type="match status" value="1"/>
</dbReference>
<sequence length="335" mass="36588">MSEWDEVKKGIDYLGRLSPASTMREMWEVGAKTARSVSDYAPHGRAAKQAVEGAKGELAQMASAGAGRSDDLLNIGLPGLRFFDEYLPLYNDWKGTGLDLERDIYGKYRKLYGIDFGAFRHDVGTLQGAYGAMQDTYAEVDTEFRGLVATWSGDAAVAATGHISKFLEAGHNFQEGVNQFQHNVEHHVTAMETVVRLCTQSALELFSMDCGGQIPPSIEQYIKMARHQSGVTLYDTIGAVVGDWGEQIKTSVGKIPVAGSVVEVGADFLLEAANKAKKLLDNEFVPAFESKLNKFNEIVCAKTQDDLRSLWDEFIAASECVPGNPFADVPPLFSA</sequence>
<dbReference type="EMBL" id="JACHIW010000001">
    <property type="protein sequence ID" value="MBB5155459.1"/>
    <property type="molecule type" value="Genomic_DNA"/>
</dbReference>
<dbReference type="InterPro" id="IPR036689">
    <property type="entry name" value="ESAT-6-like_sf"/>
</dbReference>